<keyword evidence="3" id="KW-1185">Reference proteome</keyword>
<feature type="transmembrane region" description="Helical" evidence="1">
    <location>
        <begin position="85"/>
        <end position="107"/>
    </location>
</feature>
<name>A0ABU5EXH8_9BACT</name>
<keyword evidence="1" id="KW-0812">Transmembrane</keyword>
<evidence type="ECO:0000313" key="3">
    <source>
        <dbReference type="Proteomes" id="UP001272242"/>
    </source>
</evidence>
<dbReference type="EMBL" id="JAXBLV010000122">
    <property type="protein sequence ID" value="MDY3559654.1"/>
    <property type="molecule type" value="Genomic_DNA"/>
</dbReference>
<protein>
    <submittedName>
        <fullName evidence="2">Uncharacterized protein</fullName>
    </submittedName>
</protein>
<evidence type="ECO:0000256" key="1">
    <source>
        <dbReference type="SAM" id="Phobius"/>
    </source>
</evidence>
<gene>
    <name evidence="2" type="ORF">R5W23_000665</name>
</gene>
<keyword evidence="1" id="KW-1133">Transmembrane helix</keyword>
<dbReference type="Proteomes" id="UP001272242">
    <property type="component" value="Unassembled WGS sequence"/>
</dbReference>
<organism evidence="2 3">
    <name type="scientific">Gemmata algarum</name>
    <dbReference type="NCBI Taxonomy" id="2975278"/>
    <lineage>
        <taxon>Bacteria</taxon>
        <taxon>Pseudomonadati</taxon>
        <taxon>Planctomycetota</taxon>
        <taxon>Planctomycetia</taxon>
        <taxon>Gemmatales</taxon>
        <taxon>Gemmataceae</taxon>
        <taxon>Gemmata</taxon>
    </lineage>
</organism>
<keyword evidence="1" id="KW-0472">Membrane</keyword>
<reference evidence="3" key="1">
    <citation type="journal article" date="2023" name="Mar. Drugs">
        <title>Gemmata algarum, a Novel Planctomycete Isolated from an Algal Mat, Displays Antimicrobial Activity.</title>
        <authorList>
            <person name="Kumar G."/>
            <person name="Kallscheuer N."/>
            <person name="Kashif M."/>
            <person name="Ahamad S."/>
            <person name="Jagadeeshwari U."/>
            <person name="Pannikurungottu S."/>
            <person name="Haufschild T."/>
            <person name="Kabuu M."/>
            <person name="Sasikala C."/>
            <person name="Jogler C."/>
            <person name="Ramana C."/>
        </authorList>
    </citation>
    <scope>NUCLEOTIDE SEQUENCE [LARGE SCALE GENOMIC DNA]</scope>
    <source>
        <strain evidence="3">JC673</strain>
    </source>
</reference>
<evidence type="ECO:0000313" key="2">
    <source>
        <dbReference type="EMBL" id="MDY3559654.1"/>
    </source>
</evidence>
<sequence length="150" mass="17003">MTEPSSTPPPPPPAAAPEPAAPLVTNAILPLMRLLPAPPLGAILTPPEPQDIRKPWFFMQVWAELRLAAQMYFDSRYRISRTAQLTFPLLAVLAVLNYFLLAHWFFLPIISPVAERLIDGALAVVAYRVLLRELDRYRTVLDYLSRFSHR</sequence>
<dbReference type="RefSeq" id="WP_320686377.1">
    <property type="nucleotide sequence ID" value="NZ_JAXBLV010000122.1"/>
</dbReference>
<proteinExistence type="predicted"/>
<accession>A0ABU5EXH8</accession>
<comment type="caution">
    <text evidence="2">The sequence shown here is derived from an EMBL/GenBank/DDBJ whole genome shotgun (WGS) entry which is preliminary data.</text>
</comment>